<dbReference type="RefSeq" id="WP_351960772.1">
    <property type="nucleotide sequence ID" value="NZ_JBEOZM010000022.1"/>
</dbReference>
<dbReference type="Proteomes" id="UP001490365">
    <property type="component" value="Unassembled WGS sequence"/>
</dbReference>
<gene>
    <name evidence="1" type="ORF">ABT211_35025</name>
</gene>
<protein>
    <recommendedName>
        <fullName evidence="3">Secreted protein</fullName>
    </recommendedName>
</protein>
<organism evidence="1 2">
    <name type="scientific">Streptomyces sp. 900105755</name>
    <dbReference type="NCBI Taxonomy" id="3154389"/>
    <lineage>
        <taxon>Bacteria</taxon>
        <taxon>Bacillati</taxon>
        <taxon>Actinomycetota</taxon>
        <taxon>Actinomycetes</taxon>
        <taxon>Kitasatosporales</taxon>
        <taxon>Streptomycetaceae</taxon>
        <taxon>Streptomyces</taxon>
    </lineage>
</organism>
<evidence type="ECO:0008006" key="3">
    <source>
        <dbReference type="Google" id="ProtNLM"/>
    </source>
</evidence>
<accession>A0ABV1TR00</accession>
<comment type="caution">
    <text evidence="1">The sequence shown here is derived from an EMBL/GenBank/DDBJ whole genome shotgun (WGS) entry which is preliminary data.</text>
</comment>
<evidence type="ECO:0000313" key="1">
    <source>
        <dbReference type="EMBL" id="MER6272453.1"/>
    </source>
</evidence>
<keyword evidence="2" id="KW-1185">Reference proteome</keyword>
<dbReference type="EMBL" id="JBEOZM010000022">
    <property type="protein sequence ID" value="MER6272453.1"/>
    <property type="molecule type" value="Genomic_DNA"/>
</dbReference>
<evidence type="ECO:0000313" key="2">
    <source>
        <dbReference type="Proteomes" id="UP001490365"/>
    </source>
</evidence>
<reference evidence="1 2" key="1">
    <citation type="submission" date="2024-06" db="EMBL/GenBank/DDBJ databases">
        <title>The Natural Products Discovery Center: Release of the First 8490 Sequenced Strains for Exploring Actinobacteria Biosynthetic Diversity.</title>
        <authorList>
            <person name="Kalkreuter E."/>
            <person name="Kautsar S.A."/>
            <person name="Yang D."/>
            <person name="Bader C.D."/>
            <person name="Teijaro C.N."/>
            <person name="Fluegel L."/>
            <person name="Davis C.M."/>
            <person name="Simpson J.R."/>
            <person name="Lauterbach L."/>
            <person name="Steele A.D."/>
            <person name="Gui C."/>
            <person name="Meng S."/>
            <person name="Li G."/>
            <person name="Viehrig K."/>
            <person name="Ye F."/>
            <person name="Su P."/>
            <person name="Kiefer A.F."/>
            <person name="Nichols A."/>
            <person name="Cepeda A.J."/>
            <person name="Yan W."/>
            <person name="Fan B."/>
            <person name="Jiang Y."/>
            <person name="Adhikari A."/>
            <person name="Zheng C.-J."/>
            <person name="Schuster L."/>
            <person name="Cowan T.M."/>
            <person name="Smanski M.J."/>
            <person name="Chevrette M.G."/>
            <person name="De Carvalho L.P.S."/>
            <person name="Shen B."/>
        </authorList>
    </citation>
    <scope>NUCLEOTIDE SEQUENCE [LARGE SCALE GENOMIC DNA]</scope>
    <source>
        <strain evidence="1 2">NPDC001694</strain>
    </source>
</reference>
<sequence length="126" mass="13685">MLVQYLLISALFCRNSTPRRHTAHSSHRMFKHQHVHRNTQARRSAGAHSSSIHGACATKAMRTIRRTTAHIANAAPALAAPTSTRRPTPVRPLPASSALVLTPALDEAVGLVVYALQCMDCSTILQ</sequence>
<name>A0ABV1TR00_9ACTN</name>
<proteinExistence type="predicted"/>